<evidence type="ECO:0000313" key="3">
    <source>
        <dbReference type="Proteomes" id="UP000308901"/>
    </source>
</evidence>
<dbReference type="Proteomes" id="UP000308901">
    <property type="component" value="Unassembled WGS sequence"/>
</dbReference>
<proteinExistence type="predicted"/>
<protein>
    <recommendedName>
        <fullName evidence="4">NosL domain-containing protein</fullName>
    </recommendedName>
</protein>
<dbReference type="AlphaFoldDB" id="A0A5R8Y5A0"/>
<keyword evidence="3" id="KW-1185">Reference proteome</keyword>
<dbReference type="Gene3D" id="3.30.70.2050">
    <property type="match status" value="1"/>
</dbReference>
<dbReference type="InterPro" id="IPR008719">
    <property type="entry name" value="N2O_reductase_NosL"/>
</dbReference>
<dbReference type="PANTHER" id="PTHR41247:SF1">
    <property type="entry name" value="HTH-TYPE TRANSCRIPTIONAL REPRESSOR YCNK"/>
    <property type="match status" value="1"/>
</dbReference>
<reference evidence="2 3" key="1">
    <citation type="submission" date="2019-05" db="EMBL/GenBank/DDBJ databases">
        <title>Arcobacter sp. nov., isolated from sea sediment.</title>
        <authorList>
            <person name="Kim W."/>
        </authorList>
    </citation>
    <scope>NUCLEOTIDE SEQUENCE [LARGE SCALE GENOMIC DNA]</scope>
    <source>
        <strain evidence="2 3">CAU 1517</strain>
    </source>
</reference>
<dbReference type="SUPFAM" id="SSF160387">
    <property type="entry name" value="NosL/MerB-like"/>
    <property type="match status" value="1"/>
</dbReference>
<evidence type="ECO:0008006" key="4">
    <source>
        <dbReference type="Google" id="ProtNLM"/>
    </source>
</evidence>
<dbReference type="OrthoDB" id="982633at2"/>
<evidence type="ECO:0000256" key="1">
    <source>
        <dbReference type="SAM" id="SignalP"/>
    </source>
</evidence>
<gene>
    <name evidence="2" type="ORF">FDK22_02165</name>
</gene>
<accession>A0A5R8Y5A0</accession>
<comment type="caution">
    <text evidence="2">The sequence shown here is derived from an EMBL/GenBank/DDBJ whole genome shotgun (WGS) entry which is preliminary data.</text>
</comment>
<feature type="signal peptide" evidence="1">
    <location>
        <begin position="1"/>
        <end position="30"/>
    </location>
</feature>
<dbReference type="EMBL" id="VANU01000001">
    <property type="protein sequence ID" value="TLP40843.1"/>
    <property type="molecule type" value="Genomic_DNA"/>
</dbReference>
<dbReference type="Pfam" id="PF05573">
    <property type="entry name" value="NosL"/>
    <property type="match status" value="1"/>
</dbReference>
<dbReference type="PANTHER" id="PTHR41247">
    <property type="entry name" value="HTH-TYPE TRANSCRIPTIONAL REPRESSOR YCNK"/>
    <property type="match status" value="1"/>
</dbReference>
<feature type="chain" id="PRO_5024371547" description="NosL domain-containing protein" evidence="1">
    <location>
        <begin position="31"/>
        <end position="191"/>
    </location>
</feature>
<evidence type="ECO:0000313" key="2">
    <source>
        <dbReference type="EMBL" id="TLP40843.1"/>
    </source>
</evidence>
<sequence>MVCGFKGKMMKKNFLLIISFICFLQTISFAQNFQKYTKNIKLLQKGKNSDICPECGMKLSVFGKTNHAVKLKNGKYIQFCSIRDLIKAEREKGFPIEQYLAVDAKNEIFKDATKMWYVVGSRVKGTMSTVSKISFSEKKDAIEFKKEFGGEVMSFIKAKEISEKILDKDIKEINRKNALSSKFHGNIHLNY</sequence>
<organism evidence="2 3">
    <name type="scientific">Arcobacter arenosus</name>
    <dbReference type="NCBI Taxonomy" id="2576037"/>
    <lineage>
        <taxon>Bacteria</taxon>
        <taxon>Pseudomonadati</taxon>
        <taxon>Campylobacterota</taxon>
        <taxon>Epsilonproteobacteria</taxon>
        <taxon>Campylobacterales</taxon>
        <taxon>Arcobacteraceae</taxon>
        <taxon>Arcobacter</taxon>
    </lineage>
</organism>
<name>A0A5R8Y5A0_9BACT</name>
<keyword evidence="1" id="KW-0732">Signal</keyword>